<sequence>MTGVRFVNLSHPDDLKKNKTTMLAEIRRHVMRGIGESRRRQRPELDCQITLDFHDFEITADSAKPEETNEPPSKHFVVRVGHQPQNSLVPLGFFPVEANPRVLELVDFATSESRLSFRPFGRVWFDLSLRDHAAFQITLANAADSLRQRRGESHPTSDAESLRYVCLSNSTLVRRIQGPERSSEKTILNVLAFLCRDMRIQNWDYFRTHMDGLASLLAIRGGVTKVESLLAMLIFKHDMNGSILYDDIPRYPIPQSCEYLPLFPNTALPMRLQELLLQLEADPTETAIAGSALRMMYSLVEVINRGQEDPNFWHQDLEALRLIGPCLHFLLSMPRLPNEGEESLRPLFGHQITDNYHDLKIWALYTAMILQEPVQRQSFADLLAASLPPAVSLSMPELQDIAREIIWIEGLAPAYE</sequence>
<evidence type="ECO:0000313" key="2">
    <source>
        <dbReference type="Proteomes" id="UP001143910"/>
    </source>
</evidence>
<proteinExistence type="predicted"/>
<organism evidence="1 2">
    <name type="scientific">Zarea fungicola</name>
    <dbReference type="NCBI Taxonomy" id="93591"/>
    <lineage>
        <taxon>Eukaryota</taxon>
        <taxon>Fungi</taxon>
        <taxon>Dikarya</taxon>
        <taxon>Ascomycota</taxon>
        <taxon>Pezizomycotina</taxon>
        <taxon>Sordariomycetes</taxon>
        <taxon>Hypocreomycetidae</taxon>
        <taxon>Hypocreales</taxon>
        <taxon>Cordycipitaceae</taxon>
        <taxon>Zarea</taxon>
    </lineage>
</organism>
<keyword evidence="2" id="KW-1185">Reference proteome</keyword>
<evidence type="ECO:0000313" key="1">
    <source>
        <dbReference type="EMBL" id="KAJ2975659.1"/>
    </source>
</evidence>
<comment type="caution">
    <text evidence="1">The sequence shown here is derived from an EMBL/GenBank/DDBJ whole genome shotgun (WGS) entry which is preliminary data.</text>
</comment>
<protein>
    <submittedName>
        <fullName evidence="1">Uncharacterized protein</fullName>
    </submittedName>
</protein>
<dbReference type="Proteomes" id="UP001143910">
    <property type="component" value="Unassembled WGS sequence"/>
</dbReference>
<dbReference type="EMBL" id="JANJQO010000680">
    <property type="protein sequence ID" value="KAJ2975659.1"/>
    <property type="molecule type" value="Genomic_DNA"/>
</dbReference>
<accession>A0ACC1N9A3</accession>
<reference evidence="1" key="1">
    <citation type="submission" date="2022-08" db="EMBL/GenBank/DDBJ databases">
        <title>Genome Sequence of Lecanicillium fungicola.</title>
        <authorList>
            <person name="Buettner E."/>
        </authorList>
    </citation>
    <scope>NUCLEOTIDE SEQUENCE</scope>
    <source>
        <strain evidence="1">Babe33</strain>
    </source>
</reference>
<gene>
    <name evidence="1" type="ORF">NQ176_g5397</name>
</gene>
<name>A0ACC1N9A3_9HYPO</name>